<comment type="caution">
    <text evidence="1">The sequence shown here is derived from an EMBL/GenBank/DDBJ whole genome shotgun (WGS) entry which is preliminary data.</text>
</comment>
<evidence type="ECO:0000313" key="1">
    <source>
        <dbReference type="EMBL" id="KAL0914645.1"/>
    </source>
</evidence>
<organism evidence="1 2">
    <name type="scientific">Dendrobium thyrsiflorum</name>
    <name type="common">Pinecone-like raceme dendrobium</name>
    <name type="synonym">Orchid</name>
    <dbReference type="NCBI Taxonomy" id="117978"/>
    <lineage>
        <taxon>Eukaryota</taxon>
        <taxon>Viridiplantae</taxon>
        <taxon>Streptophyta</taxon>
        <taxon>Embryophyta</taxon>
        <taxon>Tracheophyta</taxon>
        <taxon>Spermatophyta</taxon>
        <taxon>Magnoliopsida</taxon>
        <taxon>Liliopsida</taxon>
        <taxon>Asparagales</taxon>
        <taxon>Orchidaceae</taxon>
        <taxon>Epidendroideae</taxon>
        <taxon>Malaxideae</taxon>
        <taxon>Dendrobiinae</taxon>
        <taxon>Dendrobium</taxon>
    </lineage>
</organism>
<sequence>MAGLLDALGSGLVKLGWWKMNFIPEKSVREEMPVAKEKETSAAVNQRMVRQRSGVSISEATICMIMDRFAPS</sequence>
<gene>
    <name evidence="1" type="ORF">M5K25_015010</name>
</gene>
<protein>
    <submittedName>
        <fullName evidence="1">Uncharacterized protein</fullName>
    </submittedName>
</protein>
<keyword evidence="2" id="KW-1185">Reference proteome</keyword>
<dbReference type="Proteomes" id="UP001552299">
    <property type="component" value="Unassembled WGS sequence"/>
</dbReference>
<reference evidence="1 2" key="1">
    <citation type="journal article" date="2024" name="Plant Biotechnol. J.">
        <title>Dendrobium thyrsiflorum genome and its molecular insights into genes involved in important horticultural traits.</title>
        <authorList>
            <person name="Chen B."/>
            <person name="Wang J.Y."/>
            <person name="Zheng P.J."/>
            <person name="Li K.L."/>
            <person name="Liang Y.M."/>
            <person name="Chen X.F."/>
            <person name="Zhang C."/>
            <person name="Zhao X."/>
            <person name="He X."/>
            <person name="Zhang G.Q."/>
            <person name="Liu Z.J."/>
            <person name="Xu Q."/>
        </authorList>
    </citation>
    <scope>NUCLEOTIDE SEQUENCE [LARGE SCALE GENOMIC DNA]</scope>
    <source>
        <strain evidence="1">GZMU011</strain>
    </source>
</reference>
<proteinExistence type="predicted"/>
<dbReference type="AlphaFoldDB" id="A0ABD0UQ04"/>
<name>A0ABD0UQ04_DENTH</name>
<accession>A0ABD0UQ04</accession>
<dbReference type="EMBL" id="JANQDX010000012">
    <property type="protein sequence ID" value="KAL0914645.1"/>
    <property type="molecule type" value="Genomic_DNA"/>
</dbReference>
<evidence type="ECO:0000313" key="2">
    <source>
        <dbReference type="Proteomes" id="UP001552299"/>
    </source>
</evidence>